<comment type="caution">
    <text evidence="2">The sequence shown here is derived from an EMBL/GenBank/DDBJ whole genome shotgun (WGS) entry which is preliminary data.</text>
</comment>
<evidence type="ECO:0000256" key="1">
    <source>
        <dbReference type="SAM" id="MobiDB-lite"/>
    </source>
</evidence>
<protein>
    <submittedName>
        <fullName evidence="2">Uncharacterized protein</fullName>
    </submittedName>
</protein>
<evidence type="ECO:0000313" key="3">
    <source>
        <dbReference type="Proteomes" id="UP000197468"/>
    </source>
</evidence>
<organism evidence="2 3">
    <name type="scientific">Roseateles aquatilis</name>
    <dbReference type="NCBI Taxonomy" id="431061"/>
    <lineage>
        <taxon>Bacteria</taxon>
        <taxon>Pseudomonadati</taxon>
        <taxon>Pseudomonadota</taxon>
        <taxon>Betaproteobacteria</taxon>
        <taxon>Burkholderiales</taxon>
        <taxon>Sphaerotilaceae</taxon>
        <taxon>Roseateles</taxon>
    </lineage>
</organism>
<feature type="region of interest" description="Disordered" evidence="1">
    <location>
        <begin position="102"/>
        <end position="121"/>
    </location>
</feature>
<name>A0A246JKJ1_9BURK</name>
<dbReference type="OrthoDB" id="9153682at2"/>
<reference evidence="2 3" key="1">
    <citation type="journal article" date="2008" name="Int. J. Syst. Evol. Microbiol.">
        <title>Description of Roseateles aquatilis sp. nov. and Roseateles terrae sp. nov., in the class Betaproteobacteria, and emended description of the genus Roseateles.</title>
        <authorList>
            <person name="Gomila M."/>
            <person name="Bowien B."/>
            <person name="Falsen E."/>
            <person name="Moore E.R."/>
            <person name="Lalucat J."/>
        </authorList>
    </citation>
    <scope>NUCLEOTIDE SEQUENCE [LARGE SCALE GENOMIC DNA]</scope>
    <source>
        <strain evidence="2 3">CCUG 48205</strain>
    </source>
</reference>
<dbReference type="RefSeq" id="WP_088382307.1">
    <property type="nucleotide sequence ID" value="NZ_NIOF01000001.1"/>
</dbReference>
<dbReference type="Proteomes" id="UP000197468">
    <property type="component" value="Unassembled WGS sequence"/>
</dbReference>
<dbReference type="AlphaFoldDB" id="A0A246JKJ1"/>
<sequence length="317" mass="33143">MAGSTSNGNVGAVGAVTASSRLQPLLRDLGGLPGLAPGAVLRLAGADRPGAGWRLESLDSGRVMTLIEPPLDDLLPGDEVLLRVRAVAPRVELEVIERRAGGGRDGPAGAWDRPGSGRADMGAGGNSGWGQLAALRVDLAQWRRQLLTTLVPEPAMRTPAALVSAWTLALAHGQVPVGPGGEPLWLLPLPYWVRADRRGGAPDDEASSGSGAPAPAAVSEDAALSLLLRWRGEAIGVQLQGTRTALSITLLAENDQILTALRAELPRLVAALVRVGFRLQRLGWRRQPLWVPVDPFPAMRSEPALLTAAAELVAALS</sequence>
<keyword evidence="3" id="KW-1185">Reference proteome</keyword>
<dbReference type="EMBL" id="NIOF01000001">
    <property type="protein sequence ID" value="OWQ93158.1"/>
    <property type="molecule type" value="Genomic_DNA"/>
</dbReference>
<evidence type="ECO:0000313" key="2">
    <source>
        <dbReference type="EMBL" id="OWQ93158.1"/>
    </source>
</evidence>
<accession>A0A246JKJ1</accession>
<gene>
    <name evidence="2" type="ORF">CDN99_01260</name>
</gene>
<proteinExistence type="predicted"/>